<dbReference type="Proteomes" id="UP000193200">
    <property type="component" value="Unassembled WGS sequence"/>
</dbReference>
<dbReference type="SUPFAM" id="SSF52343">
    <property type="entry name" value="Ferredoxin reductase-like, C-terminal NADP-linked domain"/>
    <property type="match status" value="1"/>
</dbReference>
<sequence length="319" mass="34273">MTVWTSDECVDVEIASITTSANDIKLFELAPAGGDRLPAYNPGAHVDVHLPNGMRRQYSMAVPDDNGRRYLIGVKRDPASRGGSACMHDDLRIGQALRISRPRNHFPLVESAERSVLIAGGIGITPIWCMAQRLAAIGRPWRLVYAARRRAEAAFLDDIAALGGDVRLHFDEQAGGPLDIAEAVGELRGDTHAYCCGPAGMLSAFRQACAGHYDDCVHVEYFSSDSAPDTSGGYEVELARSGRTLPIAAGQTILQAVLDAGIDHPYACEQGICGACEVRVIDGEPDHRDMVLTPDERAAGRTMMICCSGSRGPKIVIDI</sequence>
<dbReference type="SUPFAM" id="SSF63380">
    <property type="entry name" value="Riboflavin synthase domain-like"/>
    <property type="match status" value="1"/>
</dbReference>
<keyword evidence="10" id="KW-1185">Reference proteome</keyword>
<evidence type="ECO:0000313" key="9">
    <source>
        <dbReference type="EMBL" id="SLN24209.1"/>
    </source>
</evidence>
<evidence type="ECO:0000259" key="7">
    <source>
        <dbReference type="PROSITE" id="PS51085"/>
    </source>
</evidence>
<dbReference type="InterPro" id="IPR017927">
    <property type="entry name" value="FAD-bd_FR_type"/>
</dbReference>
<keyword evidence="2" id="KW-0001">2Fe-2S</keyword>
<keyword evidence="3" id="KW-0479">Metal-binding</keyword>
<reference evidence="9 10" key="1">
    <citation type="submission" date="2017-03" db="EMBL/GenBank/DDBJ databases">
        <authorList>
            <person name="Afonso C.L."/>
            <person name="Miller P.J."/>
            <person name="Scott M.A."/>
            <person name="Spackman E."/>
            <person name="Goraichik I."/>
            <person name="Dimitrov K.M."/>
            <person name="Suarez D.L."/>
            <person name="Swayne D.E."/>
        </authorList>
    </citation>
    <scope>NUCLEOTIDE SEQUENCE [LARGE SCALE GENOMIC DNA]</scope>
    <source>
        <strain evidence="9 10">CECT 7691</strain>
    </source>
</reference>
<dbReference type="PROSITE" id="PS51085">
    <property type="entry name" value="2FE2S_FER_2"/>
    <property type="match status" value="1"/>
</dbReference>
<dbReference type="PROSITE" id="PS00197">
    <property type="entry name" value="2FE2S_FER_1"/>
    <property type="match status" value="1"/>
</dbReference>
<dbReference type="FunCoup" id="A0A1Y5RTS9">
    <property type="interactions" value="85"/>
</dbReference>
<evidence type="ECO:0000256" key="5">
    <source>
        <dbReference type="ARBA" id="ARBA00023004"/>
    </source>
</evidence>
<accession>A0A1Y5RTS9</accession>
<dbReference type="Pfam" id="PF00175">
    <property type="entry name" value="NAD_binding_1"/>
    <property type="match status" value="1"/>
</dbReference>
<dbReference type="OrthoDB" id="9792185at2"/>
<feature type="domain" description="2Fe-2S ferredoxin-type" evidence="7">
    <location>
        <begin position="234"/>
        <end position="319"/>
    </location>
</feature>
<dbReference type="GO" id="GO:0051213">
    <property type="term" value="F:dioxygenase activity"/>
    <property type="evidence" value="ECO:0007669"/>
    <property type="project" value="UniProtKB-KW"/>
</dbReference>
<dbReference type="PANTHER" id="PTHR47354">
    <property type="entry name" value="NADH OXIDOREDUCTASE HCR"/>
    <property type="match status" value="1"/>
</dbReference>
<gene>
    <name evidence="9" type="primary">pobB_1</name>
    <name evidence="9" type="ORF">OCH7691_00677</name>
</gene>
<proteinExistence type="predicted"/>
<dbReference type="InterPro" id="IPR001041">
    <property type="entry name" value="2Fe-2S_ferredoxin-type"/>
</dbReference>
<dbReference type="PROSITE" id="PS51384">
    <property type="entry name" value="FAD_FR"/>
    <property type="match status" value="1"/>
</dbReference>
<dbReference type="InterPro" id="IPR050415">
    <property type="entry name" value="MRET"/>
</dbReference>
<evidence type="ECO:0000313" key="10">
    <source>
        <dbReference type="Proteomes" id="UP000193200"/>
    </source>
</evidence>
<keyword evidence="5" id="KW-0408">Iron</keyword>
<dbReference type="EC" id="1.-.-.-" evidence="9"/>
<dbReference type="Gene3D" id="2.40.30.10">
    <property type="entry name" value="Translation factors"/>
    <property type="match status" value="1"/>
</dbReference>
<evidence type="ECO:0000256" key="3">
    <source>
        <dbReference type="ARBA" id="ARBA00022723"/>
    </source>
</evidence>
<dbReference type="InterPro" id="IPR012675">
    <property type="entry name" value="Beta-grasp_dom_sf"/>
</dbReference>
<dbReference type="Gene3D" id="3.10.20.30">
    <property type="match status" value="1"/>
</dbReference>
<dbReference type="Pfam" id="PF00111">
    <property type="entry name" value="Fer2"/>
    <property type="match status" value="1"/>
</dbReference>
<evidence type="ECO:0000259" key="8">
    <source>
        <dbReference type="PROSITE" id="PS51384"/>
    </source>
</evidence>
<evidence type="ECO:0000256" key="1">
    <source>
        <dbReference type="ARBA" id="ARBA00022630"/>
    </source>
</evidence>
<dbReference type="CDD" id="cd00207">
    <property type="entry name" value="fer2"/>
    <property type="match status" value="1"/>
</dbReference>
<feature type="domain" description="FAD-binding FR-type" evidence="8">
    <location>
        <begin position="2"/>
        <end position="109"/>
    </location>
</feature>
<dbReference type="AlphaFoldDB" id="A0A1Y5RTS9"/>
<protein>
    <submittedName>
        <fullName evidence="9">Phenoxybenzoate dioxygenase subunit beta</fullName>
        <ecNumber evidence="9">1.-.-.-</ecNumber>
    </submittedName>
</protein>
<name>A0A1Y5RTS9_9PROT</name>
<keyword evidence="4 9" id="KW-0560">Oxidoreductase</keyword>
<dbReference type="RefSeq" id="WP_085881994.1">
    <property type="nucleotide sequence ID" value="NZ_FWFR01000001.1"/>
</dbReference>
<dbReference type="InParanoid" id="A0A1Y5RTS9"/>
<dbReference type="InterPro" id="IPR039261">
    <property type="entry name" value="FNR_nucleotide-bd"/>
</dbReference>
<dbReference type="PRINTS" id="PR00409">
    <property type="entry name" value="PHDIOXRDTASE"/>
</dbReference>
<dbReference type="Gene3D" id="3.40.50.80">
    <property type="entry name" value="Nucleotide-binding domain of ferredoxin-NADP reductase (FNR) module"/>
    <property type="match status" value="1"/>
</dbReference>
<dbReference type="PANTHER" id="PTHR47354:SF1">
    <property type="entry name" value="CARNITINE MONOOXYGENASE REDUCTASE SUBUNIT"/>
    <property type="match status" value="1"/>
</dbReference>
<evidence type="ECO:0000256" key="6">
    <source>
        <dbReference type="ARBA" id="ARBA00023014"/>
    </source>
</evidence>
<dbReference type="SUPFAM" id="SSF54292">
    <property type="entry name" value="2Fe-2S ferredoxin-like"/>
    <property type="match status" value="1"/>
</dbReference>
<dbReference type="CDD" id="cd06185">
    <property type="entry name" value="PDR_like"/>
    <property type="match status" value="1"/>
</dbReference>
<dbReference type="InterPro" id="IPR036010">
    <property type="entry name" value="2Fe-2S_ferredoxin-like_sf"/>
</dbReference>
<keyword evidence="6" id="KW-0411">Iron-sulfur</keyword>
<keyword evidence="9" id="KW-0223">Dioxygenase</keyword>
<evidence type="ECO:0000256" key="4">
    <source>
        <dbReference type="ARBA" id="ARBA00023002"/>
    </source>
</evidence>
<dbReference type="InterPro" id="IPR006058">
    <property type="entry name" value="2Fe2S_fd_BS"/>
</dbReference>
<dbReference type="InterPro" id="IPR017938">
    <property type="entry name" value="Riboflavin_synthase-like_b-brl"/>
</dbReference>
<evidence type="ECO:0000256" key="2">
    <source>
        <dbReference type="ARBA" id="ARBA00022714"/>
    </source>
</evidence>
<dbReference type="EMBL" id="FWFR01000001">
    <property type="protein sequence ID" value="SLN24209.1"/>
    <property type="molecule type" value="Genomic_DNA"/>
</dbReference>
<dbReference type="GO" id="GO:0051537">
    <property type="term" value="F:2 iron, 2 sulfur cluster binding"/>
    <property type="evidence" value="ECO:0007669"/>
    <property type="project" value="UniProtKB-KW"/>
</dbReference>
<keyword evidence="1" id="KW-0285">Flavoprotein</keyword>
<dbReference type="GO" id="GO:0046872">
    <property type="term" value="F:metal ion binding"/>
    <property type="evidence" value="ECO:0007669"/>
    <property type="project" value="UniProtKB-KW"/>
</dbReference>
<organism evidence="9 10">
    <name type="scientific">Oceanibacterium hippocampi</name>
    <dbReference type="NCBI Taxonomy" id="745714"/>
    <lineage>
        <taxon>Bacteria</taxon>
        <taxon>Pseudomonadati</taxon>
        <taxon>Pseudomonadota</taxon>
        <taxon>Alphaproteobacteria</taxon>
        <taxon>Sneathiellales</taxon>
        <taxon>Sneathiellaceae</taxon>
        <taxon>Oceanibacterium</taxon>
    </lineage>
</organism>
<dbReference type="InterPro" id="IPR001433">
    <property type="entry name" value="OxRdtase_FAD/NAD-bd"/>
</dbReference>